<protein>
    <recommendedName>
        <fullName evidence="4">Lipoprotein</fullName>
    </recommendedName>
</protein>
<dbReference type="RefSeq" id="WP_169417280.1">
    <property type="nucleotide sequence ID" value="NZ_JABBFX010000001.1"/>
</dbReference>
<dbReference type="AlphaFoldDB" id="A0A848H085"/>
<dbReference type="EMBL" id="JABBFX010000001">
    <property type="protein sequence ID" value="NML43041.1"/>
    <property type="molecule type" value="Genomic_DNA"/>
</dbReference>
<dbReference type="PROSITE" id="PS51257">
    <property type="entry name" value="PROKAR_LIPOPROTEIN"/>
    <property type="match status" value="1"/>
</dbReference>
<gene>
    <name evidence="2" type="ORF">HHL11_04710</name>
</gene>
<accession>A0A848H085</accession>
<proteinExistence type="predicted"/>
<name>A0A848H085_9BURK</name>
<reference evidence="2 3" key="1">
    <citation type="submission" date="2020-04" db="EMBL/GenBank/DDBJ databases">
        <title>Ramlibacter sp. G-1-2-2 isolated from soil.</title>
        <authorList>
            <person name="Dahal R.H."/>
        </authorList>
    </citation>
    <scope>NUCLEOTIDE SEQUENCE [LARGE SCALE GENOMIC DNA]</scope>
    <source>
        <strain evidence="2 3">G-1-2-2</strain>
    </source>
</reference>
<evidence type="ECO:0000313" key="2">
    <source>
        <dbReference type="EMBL" id="NML43041.1"/>
    </source>
</evidence>
<feature type="chain" id="PRO_5032690912" description="Lipoprotein" evidence="1">
    <location>
        <begin position="27"/>
        <end position="135"/>
    </location>
</feature>
<keyword evidence="1" id="KW-0732">Signal</keyword>
<evidence type="ECO:0000313" key="3">
    <source>
        <dbReference type="Proteomes" id="UP000541185"/>
    </source>
</evidence>
<organism evidence="2 3">
    <name type="scientific">Ramlibacter agri</name>
    <dbReference type="NCBI Taxonomy" id="2728837"/>
    <lineage>
        <taxon>Bacteria</taxon>
        <taxon>Pseudomonadati</taxon>
        <taxon>Pseudomonadota</taxon>
        <taxon>Betaproteobacteria</taxon>
        <taxon>Burkholderiales</taxon>
        <taxon>Comamonadaceae</taxon>
        <taxon>Ramlibacter</taxon>
    </lineage>
</organism>
<evidence type="ECO:0000256" key="1">
    <source>
        <dbReference type="SAM" id="SignalP"/>
    </source>
</evidence>
<sequence>MAKPLPGRAVRIALAGLLAAGIMACAMQVPVTPAQLQPLASGAGEDMELAQATEVRFTTGYTRVLPAGSHWRAVGTLPQGTVFKPLDTVFQVEGRQVHEAWLVLRGAQLQGFYLPGESHFTPALLPMNLSRGEKR</sequence>
<evidence type="ECO:0008006" key="4">
    <source>
        <dbReference type="Google" id="ProtNLM"/>
    </source>
</evidence>
<comment type="caution">
    <text evidence="2">The sequence shown here is derived from an EMBL/GenBank/DDBJ whole genome shotgun (WGS) entry which is preliminary data.</text>
</comment>
<dbReference type="Proteomes" id="UP000541185">
    <property type="component" value="Unassembled WGS sequence"/>
</dbReference>
<keyword evidence="3" id="KW-1185">Reference proteome</keyword>
<feature type="signal peptide" evidence="1">
    <location>
        <begin position="1"/>
        <end position="26"/>
    </location>
</feature>